<dbReference type="EMBL" id="JBHRXV010000010">
    <property type="protein sequence ID" value="MFC3713093.1"/>
    <property type="molecule type" value="Genomic_DNA"/>
</dbReference>
<feature type="transmembrane region" description="Helical" evidence="5">
    <location>
        <begin position="187"/>
        <end position="206"/>
    </location>
</feature>
<evidence type="ECO:0000256" key="2">
    <source>
        <dbReference type="ARBA" id="ARBA00022692"/>
    </source>
</evidence>
<keyword evidence="2 5" id="KW-0812">Transmembrane</keyword>
<evidence type="ECO:0000256" key="1">
    <source>
        <dbReference type="ARBA" id="ARBA00004141"/>
    </source>
</evidence>
<dbReference type="RefSeq" id="WP_380861256.1">
    <property type="nucleotide sequence ID" value="NZ_JBHRXV010000010.1"/>
</dbReference>
<reference evidence="8" key="1">
    <citation type="journal article" date="2019" name="Int. J. Syst. Evol. Microbiol.">
        <title>The Global Catalogue of Microorganisms (GCM) 10K type strain sequencing project: providing services to taxonomists for standard genome sequencing and annotation.</title>
        <authorList>
            <consortium name="The Broad Institute Genomics Platform"/>
            <consortium name="The Broad Institute Genome Sequencing Center for Infectious Disease"/>
            <person name="Wu L."/>
            <person name="Ma J."/>
        </authorList>
    </citation>
    <scope>NUCLEOTIDE SEQUENCE [LARGE SCALE GENOMIC DNA]</scope>
    <source>
        <strain evidence="8">KCTC 42644</strain>
    </source>
</reference>
<evidence type="ECO:0000313" key="8">
    <source>
        <dbReference type="Proteomes" id="UP001595615"/>
    </source>
</evidence>
<feature type="domain" description="NnrU" evidence="6">
    <location>
        <begin position="4"/>
        <end position="210"/>
    </location>
</feature>
<evidence type="ECO:0000256" key="3">
    <source>
        <dbReference type="ARBA" id="ARBA00022989"/>
    </source>
</evidence>
<proteinExistence type="predicted"/>
<evidence type="ECO:0000256" key="5">
    <source>
        <dbReference type="SAM" id="Phobius"/>
    </source>
</evidence>
<organism evidence="7 8">
    <name type="scientific">Sphingoaurantiacus capsulatus</name>
    <dbReference type="NCBI Taxonomy" id="1771310"/>
    <lineage>
        <taxon>Bacteria</taxon>
        <taxon>Pseudomonadati</taxon>
        <taxon>Pseudomonadota</taxon>
        <taxon>Alphaproteobacteria</taxon>
        <taxon>Sphingomonadales</taxon>
        <taxon>Sphingosinicellaceae</taxon>
        <taxon>Sphingoaurantiacus</taxon>
    </lineage>
</organism>
<dbReference type="Pfam" id="PF07298">
    <property type="entry name" value="NnrU"/>
    <property type="match status" value="1"/>
</dbReference>
<comment type="subcellular location">
    <subcellularLocation>
        <location evidence="1">Membrane</location>
        <topology evidence="1">Multi-pass membrane protein</topology>
    </subcellularLocation>
</comment>
<comment type="caution">
    <text evidence="7">The sequence shown here is derived from an EMBL/GenBank/DDBJ whole genome shotgun (WGS) entry which is preliminary data.</text>
</comment>
<dbReference type="InterPro" id="IPR009915">
    <property type="entry name" value="NnrU_dom"/>
</dbReference>
<feature type="transmembrane region" description="Helical" evidence="5">
    <location>
        <begin position="125"/>
        <end position="152"/>
    </location>
</feature>
<accession>A0ABV7XDJ5</accession>
<protein>
    <submittedName>
        <fullName evidence="7">NnrU family protein</fullName>
    </submittedName>
</protein>
<dbReference type="Proteomes" id="UP001595615">
    <property type="component" value="Unassembled WGS sequence"/>
</dbReference>
<dbReference type="Gene3D" id="1.20.120.1630">
    <property type="match status" value="1"/>
</dbReference>
<sequence length="220" mass="23708">MGGLALAVLSFVGSHELLSHPLRRPLVARLGEKGFLLLYSLVAFATFAWIVVEFRAAPDNLLWVAPDWVWTAGAVIMLAASILFVGSLTAPNPAMTGAAGVLARDPDPQGVLCITRHPMMWSFALWALVHAAVSGRAAVLILAIGIGGLALFGATMQDRKKAALHGERWAAWRAKTSFIPFTRLNCWPGWIAVVGGIILFLVATWAHPRLGAPLIGFWRL</sequence>
<feature type="transmembrane region" description="Helical" evidence="5">
    <location>
        <begin position="68"/>
        <end position="88"/>
    </location>
</feature>
<name>A0ABV7XDJ5_9SPHN</name>
<evidence type="ECO:0000313" key="7">
    <source>
        <dbReference type="EMBL" id="MFC3713093.1"/>
    </source>
</evidence>
<evidence type="ECO:0000259" key="6">
    <source>
        <dbReference type="Pfam" id="PF07298"/>
    </source>
</evidence>
<keyword evidence="3 5" id="KW-1133">Transmembrane helix</keyword>
<gene>
    <name evidence="7" type="ORF">ACFOMD_10950</name>
</gene>
<keyword evidence="8" id="KW-1185">Reference proteome</keyword>
<feature type="transmembrane region" description="Helical" evidence="5">
    <location>
        <begin position="35"/>
        <end position="56"/>
    </location>
</feature>
<evidence type="ECO:0000256" key="4">
    <source>
        <dbReference type="ARBA" id="ARBA00023136"/>
    </source>
</evidence>
<keyword evidence="4 5" id="KW-0472">Membrane</keyword>